<dbReference type="PANTHER" id="PTHR23152:SF4">
    <property type="entry name" value="2-OXOADIPATE DEHYDROGENASE COMPLEX COMPONENT E1"/>
    <property type="match status" value="1"/>
</dbReference>
<dbReference type="AlphaFoldDB" id="A0A1I4Q367"/>
<dbReference type="InterPro" id="IPR032106">
    <property type="entry name" value="2-oxogl_dehyd_N"/>
</dbReference>
<protein>
    <recommendedName>
        <fullName evidence="5">2-oxoglutarate dehydrogenase E1 component</fullName>
        <ecNumber evidence="4">1.2.4.2</ecNumber>
    </recommendedName>
    <alternativeName>
        <fullName evidence="8">Alpha-ketoglutarate dehydrogenase</fullName>
    </alternativeName>
</protein>
<dbReference type="FunFam" id="1.10.287.1150:FF:000004">
    <property type="entry name" value="2-oxoglutarate dehydrogenase E1 component"/>
    <property type="match status" value="1"/>
</dbReference>
<dbReference type="STRING" id="44574.AAW31_16435"/>
<dbReference type="CDD" id="cd02016">
    <property type="entry name" value="TPP_E1_OGDC_like"/>
    <property type="match status" value="1"/>
</dbReference>
<dbReference type="InterPro" id="IPR011603">
    <property type="entry name" value="2oxoglutarate_DH_E1"/>
</dbReference>
<evidence type="ECO:0000256" key="2">
    <source>
        <dbReference type="ARBA" id="ARBA00003906"/>
    </source>
</evidence>
<dbReference type="EC" id="1.2.4.2" evidence="4"/>
<dbReference type="EMBL" id="FOUB01000024">
    <property type="protein sequence ID" value="SFM34474.1"/>
    <property type="molecule type" value="Genomic_DNA"/>
</dbReference>
<dbReference type="GO" id="GO:0004591">
    <property type="term" value="F:oxoglutarate dehydrogenase (succinyl-transferring) activity"/>
    <property type="evidence" value="ECO:0007669"/>
    <property type="project" value="UniProtKB-EC"/>
</dbReference>
<evidence type="ECO:0000313" key="11">
    <source>
        <dbReference type="Proteomes" id="UP000183287"/>
    </source>
</evidence>
<evidence type="ECO:0000256" key="1">
    <source>
        <dbReference type="ARBA" id="ARBA00001964"/>
    </source>
</evidence>
<proteinExistence type="inferred from homology"/>
<dbReference type="NCBIfam" id="NF006914">
    <property type="entry name" value="PRK09404.1"/>
    <property type="match status" value="1"/>
</dbReference>
<evidence type="ECO:0000259" key="9">
    <source>
        <dbReference type="SMART" id="SM00861"/>
    </source>
</evidence>
<dbReference type="Pfam" id="PF00676">
    <property type="entry name" value="E1_dh"/>
    <property type="match status" value="1"/>
</dbReference>
<evidence type="ECO:0000256" key="8">
    <source>
        <dbReference type="ARBA" id="ARBA00030680"/>
    </source>
</evidence>
<dbReference type="GO" id="GO:0045252">
    <property type="term" value="C:oxoglutarate dehydrogenase complex"/>
    <property type="evidence" value="ECO:0007669"/>
    <property type="project" value="TreeGrafter"/>
</dbReference>
<dbReference type="Gene3D" id="1.10.287.1150">
    <property type="entry name" value="TPP helical domain"/>
    <property type="match status" value="1"/>
</dbReference>
<accession>A0A1I4Q367</accession>
<dbReference type="Pfam" id="PF02779">
    <property type="entry name" value="Transket_pyr"/>
    <property type="match status" value="1"/>
</dbReference>
<dbReference type="InterPro" id="IPR029061">
    <property type="entry name" value="THDP-binding"/>
</dbReference>
<dbReference type="GO" id="GO:0030976">
    <property type="term" value="F:thiamine pyrophosphate binding"/>
    <property type="evidence" value="ECO:0007669"/>
    <property type="project" value="InterPro"/>
</dbReference>
<dbReference type="NCBIfam" id="NF008907">
    <property type="entry name" value="PRK12270.1"/>
    <property type="match status" value="1"/>
</dbReference>
<reference evidence="11" key="1">
    <citation type="submission" date="2016-10" db="EMBL/GenBank/DDBJ databases">
        <authorList>
            <person name="Varghese N."/>
            <person name="Submissions S."/>
        </authorList>
    </citation>
    <scope>NUCLEOTIDE SEQUENCE [LARGE SCALE GENOMIC DNA]</scope>
    <source>
        <strain evidence="11">Nm44</strain>
    </source>
</reference>
<keyword evidence="7" id="KW-0786">Thiamine pyrophosphate</keyword>
<evidence type="ECO:0000256" key="7">
    <source>
        <dbReference type="ARBA" id="ARBA00023052"/>
    </source>
</evidence>
<dbReference type="PIRSF" id="PIRSF000157">
    <property type="entry name" value="Oxoglu_dh_E1"/>
    <property type="match status" value="1"/>
</dbReference>
<dbReference type="OrthoDB" id="9759785at2"/>
<evidence type="ECO:0000256" key="5">
    <source>
        <dbReference type="ARBA" id="ARBA00013321"/>
    </source>
</evidence>
<dbReference type="SUPFAM" id="SSF52518">
    <property type="entry name" value="Thiamin diphosphate-binding fold (THDP-binding)"/>
    <property type="match status" value="2"/>
</dbReference>
<dbReference type="SMART" id="SM00861">
    <property type="entry name" value="Transket_pyr"/>
    <property type="match status" value="1"/>
</dbReference>
<dbReference type="Pfam" id="PF16870">
    <property type="entry name" value="OxoGdeHyase_C"/>
    <property type="match status" value="1"/>
</dbReference>
<dbReference type="InterPro" id="IPR005475">
    <property type="entry name" value="Transketolase-like_Pyr-bd"/>
</dbReference>
<dbReference type="Pfam" id="PF16078">
    <property type="entry name" value="2-oxogl_dehyd_N"/>
    <property type="match status" value="1"/>
</dbReference>
<organism evidence="10 11">
    <name type="scientific">Nitrosomonas communis</name>
    <dbReference type="NCBI Taxonomy" id="44574"/>
    <lineage>
        <taxon>Bacteria</taxon>
        <taxon>Pseudomonadati</taxon>
        <taxon>Pseudomonadota</taxon>
        <taxon>Betaproteobacteria</taxon>
        <taxon>Nitrosomonadales</taxon>
        <taxon>Nitrosomonadaceae</taxon>
        <taxon>Nitrosomonas</taxon>
    </lineage>
</organism>
<comment type="similarity">
    <text evidence="3">Belongs to the alpha-ketoglutarate dehydrogenase family.</text>
</comment>
<dbReference type="GO" id="GO:0005829">
    <property type="term" value="C:cytosol"/>
    <property type="evidence" value="ECO:0007669"/>
    <property type="project" value="TreeGrafter"/>
</dbReference>
<dbReference type="Proteomes" id="UP000183287">
    <property type="component" value="Unassembled WGS sequence"/>
</dbReference>
<comment type="function">
    <text evidence="2">E1 component of the 2-oxoglutarate dehydrogenase (OGDH) complex which catalyzes the decarboxylation of 2-oxoglutarate, the first step in the conversion of 2-oxoglutarate to succinyl-CoA and CO(2).</text>
</comment>
<feature type="domain" description="Transketolase-like pyrimidine-binding" evidence="9">
    <location>
        <begin position="602"/>
        <end position="801"/>
    </location>
</feature>
<dbReference type="NCBIfam" id="TIGR00239">
    <property type="entry name" value="2oxo_dh_E1"/>
    <property type="match status" value="1"/>
</dbReference>
<dbReference type="Gene3D" id="3.40.50.12470">
    <property type="match status" value="1"/>
</dbReference>
<dbReference type="InterPro" id="IPR042179">
    <property type="entry name" value="KGD_C_sf"/>
</dbReference>
<dbReference type="Gene3D" id="3.40.50.970">
    <property type="match status" value="1"/>
</dbReference>
<dbReference type="RefSeq" id="WP_074905497.1">
    <property type="nucleotide sequence ID" value="NZ_FOUB01000024.1"/>
</dbReference>
<dbReference type="InterPro" id="IPR001017">
    <property type="entry name" value="DH_E1"/>
</dbReference>
<keyword evidence="11" id="KW-1185">Reference proteome</keyword>
<dbReference type="PANTHER" id="PTHR23152">
    <property type="entry name" value="2-OXOGLUTARATE DEHYDROGENASE"/>
    <property type="match status" value="1"/>
</dbReference>
<gene>
    <name evidence="10" type="ORF">SAMN05421863_102452</name>
</gene>
<dbReference type="GO" id="GO:0006099">
    <property type="term" value="P:tricarboxylic acid cycle"/>
    <property type="evidence" value="ECO:0007669"/>
    <property type="project" value="TreeGrafter"/>
</dbReference>
<name>A0A1I4Q367_9PROT</name>
<dbReference type="InterPro" id="IPR031717">
    <property type="entry name" value="ODO-1/KGD_C"/>
</dbReference>
<sequence>MMRQFLENSMLFGTNAPFIEDLYEKYLSNPDSIPPEWRSYFDSLQQTLTITARDVPHTPIIESFVKLAQTPPSEKRLGGPQITPPLVSAEANERKQIAVLQLINMYRFLGVRLARLDPLNHQQISDTPELDPAFYELTEADMETVFNTGSLVGQEHAPLKEILQILRQTYCGTIGTEYMFITDLKQKRWIQNRLEGPRSQPSLTADYKRYILERLTAAEGLEKYLHTRYVGQKRFSGEGNESLIPLLDKLLQHAGEVGVQEIVIGMAHRGRLNVLVNTLGKMPSDLFLEFEGKKMQTLAAGDVKYHQGFSSAVMTPGGIVYLALAFNPSHLEIVNPVVEGSVLARQHRLHDKNGELVIPVLLHGDAAFSGQGVVMETLNLSQTRGYGTGGTVHIIINNQIGFTTSDPRDSRSTLYCTDVAKMIEAPIFHVNGDDPEAVVMVTEIALDYRMQFHKDVVIDLVCFRRQGHNEQDEPMVTQPSMYHIINKHPGTRKLYMDKLVAAGVITVAEAEAMVKAYYDAMDAGNNPNKTILYDYKSPHATNWAPFLKPGKWNEPVKTGVPIDKLKFLAERLTDTPATFKLHPRVEKIIADRREMGKGNLPLDWGMAENLAYASLLKEGYPIRFSGQDSGRGTFFHRHAVLHDQNREQEQREDGIYVPLRHIAAKQPDFTIIDSMLSEEAVLGCEYGYATAQPDALVIWEAQFGDFANVAQVVIDQFITSGEAKWGRLCGLVMMLPHGYEGQGPEHSSARLERFLQLCAEYNIQVCVPSTPAQIFHLLRRQMIRPIRKPLIIMMPKSLLRHKESVSSLEDLANVQFQAVIPEIEPLNTDRVRRIIGCSGKIYYELLAYRRKQGITDMAIIRLEQLYPFPHEDFQVEIDRYHNAKEIIWCQEEPGNQGAWHRIQHYILRHKRPDQILSYALRSSSASPAVGYLELDRFQQRELVEAAFRDKI</sequence>
<evidence type="ECO:0000256" key="6">
    <source>
        <dbReference type="ARBA" id="ARBA00023002"/>
    </source>
</evidence>
<keyword evidence="6" id="KW-0560">Oxidoreductase</keyword>
<dbReference type="Gene3D" id="3.40.50.11610">
    <property type="entry name" value="Multifunctional 2-oxoglutarate metabolism enzyme, C-terminal domain"/>
    <property type="match status" value="1"/>
</dbReference>
<comment type="cofactor">
    <cofactor evidence="1">
        <name>thiamine diphosphate</name>
        <dbReference type="ChEBI" id="CHEBI:58937"/>
    </cofactor>
</comment>
<evidence type="ECO:0000256" key="4">
    <source>
        <dbReference type="ARBA" id="ARBA00012280"/>
    </source>
</evidence>
<evidence type="ECO:0000256" key="3">
    <source>
        <dbReference type="ARBA" id="ARBA00006936"/>
    </source>
</evidence>
<evidence type="ECO:0000313" key="10">
    <source>
        <dbReference type="EMBL" id="SFM34474.1"/>
    </source>
</evidence>